<proteinExistence type="inferred from homology"/>
<feature type="region of interest" description="Disordered" evidence="4">
    <location>
        <begin position="192"/>
        <end position="211"/>
    </location>
</feature>
<feature type="domain" description="Ribosomal eL28/Mak16" evidence="5">
    <location>
        <begin position="6"/>
        <end position="118"/>
    </location>
</feature>
<dbReference type="GO" id="GO:0000460">
    <property type="term" value="P:maturation of 5.8S rRNA"/>
    <property type="evidence" value="ECO:0007669"/>
    <property type="project" value="TreeGrafter"/>
</dbReference>
<evidence type="ECO:0000313" key="7">
    <source>
        <dbReference type="Proteomes" id="UP000290289"/>
    </source>
</evidence>
<organism evidence="6 7">
    <name type="scientific">Malus domestica</name>
    <name type="common">Apple</name>
    <name type="synonym">Pyrus malus</name>
    <dbReference type="NCBI Taxonomy" id="3750"/>
    <lineage>
        <taxon>Eukaryota</taxon>
        <taxon>Viridiplantae</taxon>
        <taxon>Streptophyta</taxon>
        <taxon>Embryophyta</taxon>
        <taxon>Tracheophyta</taxon>
        <taxon>Spermatophyta</taxon>
        <taxon>Magnoliopsida</taxon>
        <taxon>eudicotyledons</taxon>
        <taxon>Gunneridae</taxon>
        <taxon>Pentapetalae</taxon>
        <taxon>rosids</taxon>
        <taxon>fabids</taxon>
        <taxon>Rosales</taxon>
        <taxon>Rosaceae</taxon>
        <taxon>Amygdaloideae</taxon>
        <taxon>Maleae</taxon>
        <taxon>Malus</taxon>
    </lineage>
</organism>
<protein>
    <recommendedName>
        <fullName evidence="5">Ribosomal eL28/Mak16 domain-containing protein</fullName>
    </recommendedName>
</protein>
<dbReference type="AlphaFoldDB" id="A0A498KDA6"/>
<dbReference type="InterPro" id="IPR006958">
    <property type="entry name" value="Mak16"/>
</dbReference>
<dbReference type="Gene3D" id="3.30.390.110">
    <property type="match status" value="1"/>
</dbReference>
<dbReference type="GO" id="GO:0030687">
    <property type="term" value="C:preribosome, large subunit precursor"/>
    <property type="evidence" value="ECO:0007669"/>
    <property type="project" value="TreeGrafter"/>
</dbReference>
<evidence type="ECO:0000256" key="4">
    <source>
        <dbReference type="SAM" id="MobiDB-lite"/>
    </source>
</evidence>
<feature type="region of interest" description="Disordered" evidence="4">
    <location>
        <begin position="254"/>
        <end position="274"/>
    </location>
</feature>
<dbReference type="Pfam" id="PF01778">
    <property type="entry name" value="Ribosomal_L28e"/>
    <property type="match status" value="1"/>
</dbReference>
<evidence type="ECO:0000259" key="5">
    <source>
        <dbReference type="Pfam" id="PF01778"/>
    </source>
</evidence>
<comment type="similarity">
    <text evidence="2">Belongs to the MAK16 family.</text>
</comment>
<keyword evidence="3" id="KW-0539">Nucleus</keyword>
<name>A0A498KDA6_MALDO</name>
<sequence length="441" mass="51155">MQHDEVIWQVIRHKHCSYMSKIETGIFCRNPYNVTGICNRSSCPLANSRYATIRDHDGVFYLYMKTIERAHMPNKLWERVKLPRNYEKALEIIDKHLMYWPKFLVHKTKQRLTKMTQMRIRMRKLALKTREKIMTTPRKQIKREARREEKAEKAALLDQSIEKELLERLNKNVYGDIYNYPFKQYQKVLDGAEVETEREEEEEEEEEPEIEYVEGYDELEEEDDIEDFAGLAMDNSHADDDNVGSDEEAVVARKRGRKESAFSSKKFEKDEPAVKSKKKPRVLVEVEHEDTGARQKAPINIIQNKISPIGLLKPPFLLSSWDFTMRCILFHPALLPLHTQLNQRQQLLGTHSTKLPAAPAPHRQQHLLSLRTRAMQNAVTFLGVSPSANSGGDISVLLQTGGVLLLVYLLSNFVVPVLVSKFFGFDKVGEEDEDDNDLFNR</sequence>
<dbReference type="PANTHER" id="PTHR23405:SF4">
    <property type="entry name" value="PROTEIN MAK16 HOMOLOG"/>
    <property type="match status" value="1"/>
</dbReference>
<dbReference type="STRING" id="3750.A0A498KDA6"/>
<dbReference type="GO" id="GO:0000470">
    <property type="term" value="P:maturation of LSU-rRNA"/>
    <property type="evidence" value="ECO:0007669"/>
    <property type="project" value="TreeGrafter"/>
</dbReference>
<evidence type="ECO:0000256" key="3">
    <source>
        <dbReference type="ARBA" id="ARBA00023242"/>
    </source>
</evidence>
<comment type="caution">
    <text evidence="6">The sequence shown here is derived from an EMBL/GenBank/DDBJ whole genome shotgun (WGS) entry which is preliminary data.</text>
</comment>
<accession>A0A498KDA6</accession>
<evidence type="ECO:0000313" key="6">
    <source>
        <dbReference type="EMBL" id="RXI03472.1"/>
    </source>
</evidence>
<dbReference type="FunFam" id="3.30.390.110:FF:000001">
    <property type="entry name" value="Protein MAK16 homolog"/>
    <property type="match status" value="1"/>
</dbReference>
<dbReference type="InterPro" id="IPR029004">
    <property type="entry name" value="Ribosomal_eL28/Mak16"/>
</dbReference>
<keyword evidence="7" id="KW-1185">Reference proteome</keyword>
<gene>
    <name evidence="6" type="ORF">DVH24_004124</name>
</gene>
<dbReference type="EMBL" id="RDQH01000329">
    <property type="protein sequence ID" value="RXI03472.1"/>
    <property type="molecule type" value="Genomic_DNA"/>
</dbReference>
<reference evidence="6 7" key="1">
    <citation type="submission" date="2018-10" db="EMBL/GenBank/DDBJ databases">
        <title>A high-quality apple genome assembly.</title>
        <authorList>
            <person name="Hu J."/>
        </authorList>
    </citation>
    <scope>NUCLEOTIDE SEQUENCE [LARGE SCALE GENOMIC DNA]</scope>
    <source>
        <strain evidence="7">cv. HFTH1</strain>
        <tissue evidence="6">Young leaf</tissue>
    </source>
</reference>
<evidence type="ECO:0000256" key="2">
    <source>
        <dbReference type="ARBA" id="ARBA00005514"/>
    </source>
</evidence>
<dbReference type="Pfam" id="PF04874">
    <property type="entry name" value="Mak16"/>
    <property type="match status" value="1"/>
</dbReference>
<comment type="subcellular location">
    <subcellularLocation>
        <location evidence="1">Nucleus</location>
    </subcellularLocation>
</comment>
<dbReference type="Proteomes" id="UP000290289">
    <property type="component" value="Chromosome 3"/>
</dbReference>
<dbReference type="GO" id="GO:0005730">
    <property type="term" value="C:nucleolus"/>
    <property type="evidence" value="ECO:0007669"/>
    <property type="project" value="TreeGrafter"/>
</dbReference>
<dbReference type="PANTHER" id="PTHR23405">
    <property type="entry name" value="MAINTENANCE OF KILLER 16 MAK16 PROTEIN-RELATED"/>
    <property type="match status" value="1"/>
</dbReference>
<evidence type="ECO:0000256" key="1">
    <source>
        <dbReference type="ARBA" id="ARBA00004123"/>
    </source>
</evidence>
<feature type="compositionally biased region" description="Basic and acidic residues" evidence="4">
    <location>
        <begin position="265"/>
        <end position="274"/>
    </location>
</feature>